<feature type="domain" description="PIF1/LRR1 pleckstrin homology" evidence="4">
    <location>
        <begin position="1"/>
        <end position="115"/>
    </location>
</feature>
<dbReference type="PANTHER" id="PTHR48051">
    <property type="match status" value="1"/>
</dbReference>
<dbReference type="Pfam" id="PF25344">
    <property type="entry name" value="PH_LRR1"/>
    <property type="match status" value="1"/>
</dbReference>
<dbReference type="GO" id="GO:0005737">
    <property type="term" value="C:cytoplasm"/>
    <property type="evidence" value="ECO:0007669"/>
    <property type="project" value="TreeGrafter"/>
</dbReference>
<dbReference type="RefSeq" id="XP_030753411.1">
    <property type="nucleotide sequence ID" value="XM_030897551.1"/>
</dbReference>
<proteinExistence type="predicted"/>
<dbReference type="SUPFAM" id="SSF52058">
    <property type="entry name" value="L domain-like"/>
    <property type="match status" value="1"/>
</dbReference>
<accession>A0A6J2XQR4</accession>
<dbReference type="InterPro" id="IPR003591">
    <property type="entry name" value="Leu-rich_rpt_typical-subtyp"/>
</dbReference>
<dbReference type="PANTHER" id="PTHR48051:SF54">
    <property type="entry name" value="LEUCINE-RICH REPEAT-CONTAINING PROTEIN"/>
    <property type="match status" value="1"/>
</dbReference>
<dbReference type="KEGG" id="soy:115880346"/>
<dbReference type="FunCoup" id="A0A6J2XQR4">
    <property type="interactions" value="809"/>
</dbReference>
<keyword evidence="5" id="KW-1185">Reference proteome</keyword>
<evidence type="ECO:0000256" key="2">
    <source>
        <dbReference type="ARBA" id="ARBA00022737"/>
    </source>
</evidence>
<evidence type="ECO:0000256" key="1">
    <source>
        <dbReference type="ARBA" id="ARBA00022614"/>
    </source>
</evidence>
<keyword evidence="3" id="KW-0539">Nucleus</keyword>
<evidence type="ECO:0000313" key="6">
    <source>
        <dbReference type="RefSeq" id="XP_030753411.1"/>
    </source>
</evidence>
<dbReference type="AlphaFoldDB" id="A0A6J2XQR4"/>
<keyword evidence="1" id="KW-0433">Leucine-rich repeat</keyword>
<name>A0A6J2XQR4_SITOR</name>
<dbReference type="Proteomes" id="UP000504635">
    <property type="component" value="Unplaced"/>
</dbReference>
<sequence>MKIYCTVCVVNRLLPNLPANLRKKPSKSTLALCKHPKNDEFSLILFSGQNKNGTKYPVNGNIKNVLTKFVNEGKCTIQLKKPEHDLCIQGEAIQLKGFLHLFKRVLQGQVSPKELTLSSMSVTPVKAKDIAPKKLTITQRSNYPSKGFPRTLEALYINDINYCRFDSGILHLNKLKVLNLSNNRIESLPEELGNLPSLKELDVSHNLLGKGTLKQWSWINGFLLKNLVLLDLRSNELKFVPDQIIKLQSLVTLHLSDNSLKSLPVGIGSLRNLKSFYASNNLLSKLPGSIKKLKLQDINVTDNNFERCLHNSAGIDQAPLPVCTLKEYAAKKVLWTRQQYPKGSIPLTLIDYLDYAKYCVCGKACFTVFLRQSHNFRLIRISEVVHTNPDSPFCVPVDCYFCSTTCYTSVLSNQVRRPIVR</sequence>
<dbReference type="PRINTS" id="PR00019">
    <property type="entry name" value="LEURICHRPT"/>
</dbReference>
<keyword evidence="2" id="KW-0677">Repeat</keyword>
<protein>
    <submittedName>
        <fullName evidence="6">Leucine-rich repeat protein 1</fullName>
    </submittedName>
</protein>
<evidence type="ECO:0000256" key="3">
    <source>
        <dbReference type="ARBA" id="ARBA00023242"/>
    </source>
</evidence>
<evidence type="ECO:0000259" key="4">
    <source>
        <dbReference type="Pfam" id="PF25344"/>
    </source>
</evidence>
<dbReference type="InterPro" id="IPR057437">
    <property type="entry name" value="PIF1/LRR1_PH"/>
</dbReference>
<dbReference type="Pfam" id="PF13855">
    <property type="entry name" value="LRR_8"/>
    <property type="match status" value="2"/>
</dbReference>
<dbReference type="InterPro" id="IPR001611">
    <property type="entry name" value="Leu-rich_rpt"/>
</dbReference>
<dbReference type="OrthoDB" id="17912at2759"/>
<reference evidence="6" key="1">
    <citation type="submission" date="2025-08" db="UniProtKB">
        <authorList>
            <consortium name="RefSeq"/>
        </authorList>
    </citation>
    <scope>IDENTIFICATION</scope>
    <source>
        <tissue evidence="6">Gonads</tissue>
    </source>
</reference>
<organism evidence="5 6">
    <name type="scientific">Sitophilus oryzae</name>
    <name type="common">Rice weevil</name>
    <name type="synonym">Curculio oryzae</name>
    <dbReference type="NCBI Taxonomy" id="7048"/>
    <lineage>
        <taxon>Eukaryota</taxon>
        <taxon>Metazoa</taxon>
        <taxon>Ecdysozoa</taxon>
        <taxon>Arthropoda</taxon>
        <taxon>Hexapoda</taxon>
        <taxon>Insecta</taxon>
        <taxon>Pterygota</taxon>
        <taxon>Neoptera</taxon>
        <taxon>Endopterygota</taxon>
        <taxon>Coleoptera</taxon>
        <taxon>Polyphaga</taxon>
        <taxon>Cucujiformia</taxon>
        <taxon>Curculionidae</taxon>
        <taxon>Dryophthorinae</taxon>
        <taxon>Sitophilus</taxon>
    </lineage>
</organism>
<dbReference type="Gene3D" id="3.80.10.10">
    <property type="entry name" value="Ribonuclease Inhibitor"/>
    <property type="match status" value="2"/>
</dbReference>
<dbReference type="SMART" id="SM00364">
    <property type="entry name" value="LRR_BAC"/>
    <property type="match status" value="3"/>
</dbReference>
<dbReference type="InParanoid" id="A0A6J2XQR4"/>
<dbReference type="SMART" id="SM00369">
    <property type="entry name" value="LRR_TYP"/>
    <property type="match status" value="4"/>
</dbReference>
<dbReference type="InterPro" id="IPR050216">
    <property type="entry name" value="LRR_domain-containing"/>
</dbReference>
<dbReference type="CTD" id="34449"/>
<dbReference type="InterPro" id="IPR032675">
    <property type="entry name" value="LRR_dom_sf"/>
</dbReference>
<dbReference type="PROSITE" id="PS51450">
    <property type="entry name" value="LRR"/>
    <property type="match status" value="2"/>
</dbReference>
<dbReference type="GeneID" id="115880346"/>
<gene>
    <name evidence="6" type="primary">LOC115880346</name>
</gene>
<evidence type="ECO:0000313" key="5">
    <source>
        <dbReference type="Proteomes" id="UP000504635"/>
    </source>
</evidence>